<dbReference type="InterPro" id="IPR006143">
    <property type="entry name" value="RND_pump_MFP"/>
</dbReference>
<dbReference type="OrthoDB" id="9806939at2"/>
<dbReference type="Gene3D" id="2.40.420.20">
    <property type="match status" value="1"/>
</dbReference>
<evidence type="ECO:0000256" key="1">
    <source>
        <dbReference type="ARBA" id="ARBA00009477"/>
    </source>
</evidence>
<evidence type="ECO:0000313" key="3">
    <source>
        <dbReference type="Proteomes" id="UP000078596"/>
    </source>
</evidence>
<dbReference type="Gene3D" id="1.10.287.470">
    <property type="entry name" value="Helix hairpin bin"/>
    <property type="match status" value="1"/>
</dbReference>
<name>A0A191ZEJ1_9GAMM</name>
<dbReference type="AlphaFoldDB" id="A0A191ZEJ1"/>
<dbReference type="PANTHER" id="PTHR30469">
    <property type="entry name" value="MULTIDRUG RESISTANCE PROTEIN MDTA"/>
    <property type="match status" value="1"/>
</dbReference>
<keyword evidence="3" id="KW-1185">Reference proteome</keyword>
<accession>A0A191ZEJ1</accession>
<dbReference type="Gene3D" id="2.40.50.100">
    <property type="match status" value="1"/>
</dbReference>
<dbReference type="GO" id="GO:0015562">
    <property type="term" value="F:efflux transmembrane transporter activity"/>
    <property type="evidence" value="ECO:0007669"/>
    <property type="project" value="TreeGrafter"/>
</dbReference>
<sequence length="387" mass="40939">MRQFLSGQPVLSTSLTLTLIAPLLIGLMFVRSACADDDEQPPTPAGLTALVQVQPLARETLVPTIRAYGQAIADPTRTLSVTTQTGGQVTQLMVEAGQWVHKGQKLLVLTLDPKARLAYQKAQTQLNVAEQDLHQKQYLFARQMATKQEVVLARQAVTDARKTLMAQRKLGAGEAVHVIRASEDALILTMPVSVGALVPPGGVLATMSARHALLLRLGIEPEDAPRVAAGMTVTFAPVFTRVVDHHPQRTAKVVRVDGRINPATRLLDVVARPDGSSGTEVASGDLIAGMTVMARIGLPSRTGLVVPTDAVLAIGKAQPHVFVIRAGHAASVSVRPELRVGDRTLVAPVTPGSLRVGDAIVVAGQYALKSDMAVRIASDASSNGIPQ</sequence>
<dbReference type="Proteomes" id="UP000078596">
    <property type="component" value="Chromosome"/>
</dbReference>
<proteinExistence type="inferred from homology"/>
<gene>
    <name evidence="2" type="ORF">A9404_01860</name>
</gene>
<evidence type="ECO:0000313" key="2">
    <source>
        <dbReference type="EMBL" id="ANJ66288.1"/>
    </source>
</evidence>
<dbReference type="NCBIfam" id="TIGR01730">
    <property type="entry name" value="RND_mfp"/>
    <property type="match status" value="1"/>
</dbReference>
<organism evidence="2 3">
    <name type="scientific">Halothiobacillus diazotrophicus</name>
    <dbReference type="NCBI Taxonomy" id="1860122"/>
    <lineage>
        <taxon>Bacteria</taxon>
        <taxon>Pseudomonadati</taxon>
        <taxon>Pseudomonadota</taxon>
        <taxon>Gammaproteobacteria</taxon>
        <taxon>Chromatiales</taxon>
        <taxon>Halothiobacillaceae</taxon>
        <taxon>Halothiobacillus</taxon>
    </lineage>
</organism>
<dbReference type="RefSeq" id="WP_066098142.1">
    <property type="nucleotide sequence ID" value="NZ_CP016027.1"/>
</dbReference>
<protein>
    <submittedName>
        <fullName evidence="2">Uncharacterized protein</fullName>
    </submittedName>
</protein>
<dbReference type="EMBL" id="CP016027">
    <property type="protein sequence ID" value="ANJ66288.1"/>
    <property type="molecule type" value="Genomic_DNA"/>
</dbReference>
<reference evidence="2 3" key="1">
    <citation type="submission" date="2016-06" db="EMBL/GenBank/DDBJ databases">
        <title>Insight into the functional genes involving in sulfur oxidation in Pearl River water.</title>
        <authorList>
            <person name="Luo J."/>
            <person name="Tan X."/>
            <person name="Lin W."/>
        </authorList>
    </citation>
    <scope>NUCLEOTIDE SEQUENCE [LARGE SCALE GENOMIC DNA]</scope>
    <source>
        <strain evidence="2 3">LS2</strain>
    </source>
</reference>
<dbReference type="KEGG" id="haz:A9404_01860"/>
<dbReference type="GO" id="GO:1990281">
    <property type="term" value="C:efflux pump complex"/>
    <property type="evidence" value="ECO:0007669"/>
    <property type="project" value="TreeGrafter"/>
</dbReference>
<comment type="similarity">
    <text evidence="1">Belongs to the membrane fusion protein (MFP) (TC 8.A.1) family.</text>
</comment>
<dbReference type="Gene3D" id="2.40.30.170">
    <property type="match status" value="1"/>
</dbReference>
<dbReference type="PANTHER" id="PTHR30469:SF15">
    <property type="entry name" value="HLYD FAMILY OF SECRETION PROTEINS"/>
    <property type="match status" value="1"/>
</dbReference>
<dbReference type="SUPFAM" id="SSF111369">
    <property type="entry name" value="HlyD-like secretion proteins"/>
    <property type="match status" value="1"/>
</dbReference>
<dbReference type="STRING" id="1860122.A9404_01860"/>